<sequence length="169" mass="18194">MRASRVSPEVVQRGAAALNELGGLVAEEIVRLSLPAVIDRAQPNIEAIAELMTAVVGRPARGAEPGQGLRGVLDERRRLLAATRRTLLAEMGRSGTPADSYAFYMRVMEAERLEPSDAAFAALEAAIGEMVRAHAALRSPDTARGAVAGFENAARRLQAAWREIRPLLR</sequence>
<dbReference type="EMBL" id="CP076448">
    <property type="protein sequence ID" value="QXM24536.1"/>
    <property type="molecule type" value="Genomic_DNA"/>
</dbReference>
<dbReference type="Proteomes" id="UP000694001">
    <property type="component" value="Chromosome"/>
</dbReference>
<dbReference type="KEGG" id="elio:KO353_15060"/>
<accession>A0A975YJE5</accession>
<name>A0A975YJE5_9PROT</name>
<protein>
    <submittedName>
        <fullName evidence="1">Uncharacterized protein</fullName>
    </submittedName>
</protein>
<proteinExistence type="predicted"/>
<evidence type="ECO:0000313" key="1">
    <source>
        <dbReference type="EMBL" id="QXM24536.1"/>
    </source>
</evidence>
<organism evidence="1 2">
    <name type="scientific">Elioraea tepida</name>
    <dbReference type="NCBI Taxonomy" id="2843330"/>
    <lineage>
        <taxon>Bacteria</taxon>
        <taxon>Pseudomonadati</taxon>
        <taxon>Pseudomonadota</taxon>
        <taxon>Alphaproteobacteria</taxon>
        <taxon>Acetobacterales</taxon>
        <taxon>Elioraeaceae</taxon>
        <taxon>Elioraea</taxon>
    </lineage>
</organism>
<keyword evidence="2" id="KW-1185">Reference proteome</keyword>
<reference evidence="1" key="1">
    <citation type="submission" date="2021-06" db="EMBL/GenBank/DDBJ databases">
        <title>Elioraea tepida, sp. nov., a moderately thermophilic aerobic anoxygenic phototrophic bacterium isolated from an alkaline siliceous hot spring mat community in Yellowstone National Park, WY, USA.</title>
        <authorList>
            <person name="Saini M.K."/>
            <person name="Yoshida S."/>
            <person name="Sebastian A."/>
            <person name="Hirose S."/>
            <person name="Hara E."/>
            <person name="Tamaki H."/>
            <person name="Soulier N.T."/>
            <person name="Albert I."/>
            <person name="Hanada S."/>
            <person name="Bryant D.A."/>
            <person name="Tank M."/>
        </authorList>
    </citation>
    <scope>NUCLEOTIDE SEQUENCE</scope>
    <source>
        <strain evidence="1">MS-P2</strain>
    </source>
</reference>
<gene>
    <name evidence="1" type="ORF">KO353_15060</name>
</gene>
<dbReference type="RefSeq" id="WP_218285593.1">
    <property type="nucleotide sequence ID" value="NZ_CP076448.1"/>
</dbReference>
<evidence type="ECO:0000313" key="2">
    <source>
        <dbReference type="Proteomes" id="UP000694001"/>
    </source>
</evidence>
<dbReference type="AlphaFoldDB" id="A0A975YJE5"/>